<accession>A0A0N1H362</accession>
<dbReference type="GeneID" id="28731185"/>
<dbReference type="AlphaFoldDB" id="A0A0N1H362"/>
<evidence type="ECO:0000313" key="2">
    <source>
        <dbReference type="Proteomes" id="UP000038010"/>
    </source>
</evidence>
<evidence type="ECO:0000313" key="1">
    <source>
        <dbReference type="EMBL" id="KPI35910.1"/>
    </source>
</evidence>
<keyword evidence="2" id="KW-1185">Reference proteome</keyword>
<reference evidence="1 2" key="1">
    <citation type="submission" date="2015-06" db="EMBL/GenBank/DDBJ databases">
        <title>Draft genome of the ant-associated black yeast Phialophora attae CBS 131958.</title>
        <authorList>
            <person name="Moreno L.F."/>
            <person name="Stielow B.J."/>
            <person name="de Hoog S."/>
            <person name="Vicente V.A."/>
            <person name="Weiss V.A."/>
            <person name="de Vries M."/>
            <person name="Cruz L.M."/>
            <person name="Souza E.M."/>
        </authorList>
    </citation>
    <scope>NUCLEOTIDE SEQUENCE [LARGE SCALE GENOMIC DNA]</scope>
    <source>
        <strain evidence="1 2">CBS 131958</strain>
    </source>
</reference>
<proteinExistence type="predicted"/>
<dbReference type="Proteomes" id="UP000038010">
    <property type="component" value="Unassembled WGS sequence"/>
</dbReference>
<protein>
    <submittedName>
        <fullName evidence="1">Uncharacterized protein</fullName>
    </submittedName>
</protein>
<dbReference type="RefSeq" id="XP_017995873.1">
    <property type="nucleotide sequence ID" value="XM_018139305.1"/>
</dbReference>
<dbReference type="EMBL" id="LFJN01000035">
    <property type="protein sequence ID" value="KPI35910.1"/>
    <property type="molecule type" value="Genomic_DNA"/>
</dbReference>
<name>A0A0N1H362_9EURO</name>
<comment type="caution">
    <text evidence="1">The sequence shown here is derived from an EMBL/GenBank/DDBJ whole genome shotgun (WGS) entry which is preliminary data.</text>
</comment>
<dbReference type="VEuPathDB" id="FungiDB:AB675_10526"/>
<gene>
    <name evidence="1" type="ORF">AB675_10526</name>
</gene>
<organism evidence="1 2">
    <name type="scientific">Cyphellophora attinorum</name>
    <dbReference type="NCBI Taxonomy" id="1664694"/>
    <lineage>
        <taxon>Eukaryota</taxon>
        <taxon>Fungi</taxon>
        <taxon>Dikarya</taxon>
        <taxon>Ascomycota</taxon>
        <taxon>Pezizomycotina</taxon>
        <taxon>Eurotiomycetes</taxon>
        <taxon>Chaetothyriomycetidae</taxon>
        <taxon>Chaetothyriales</taxon>
        <taxon>Cyphellophoraceae</taxon>
        <taxon>Cyphellophora</taxon>
    </lineage>
</organism>
<sequence length="80" mass="7105">MLPYPHPPQAHAVYMGGGAGGDAGGMGGGAGGMGGGAAGSKPAAPAATTGGMVKGYTGAAGKVQGSAAVLIVALAAAIAL</sequence>